<dbReference type="InterPro" id="IPR036249">
    <property type="entry name" value="Thioredoxin-like_sf"/>
</dbReference>
<dbReference type="CDD" id="cd02966">
    <property type="entry name" value="TlpA_like_family"/>
    <property type="match status" value="1"/>
</dbReference>
<dbReference type="SUPFAM" id="SSF52833">
    <property type="entry name" value="Thioredoxin-like"/>
    <property type="match status" value="1"/>
</dbReference>
<dbReference type="InterPro" id="IPR050553">
    <property type="entry name" value="Thioredoxin_ResA/DsbE_sf"/>
</dbReference>
<accession>A0A1E5T524</accession>
<evidence type="ECO:0000313" key="7">
    <source>
        <dbReference type="Proteomes" id="UP000095552"/>
    </source>
</evidence>
<keyword evidence="7" id="KW-1185">Reference proteome</keyword>
<organism evidence="6 7">
    <name type="scientific">Roseivirga misakiensis</name>
    <dbReference type="NCBI Taxonomy" id="1563681"/>
    <lineage>
        <taxon>Bacteria</taxon>
        <taxon>Pseudomonadati</taxon>
        <taxon>Bacteroidota</taxon>
        <taxon>Cytophagia</taxon>
        <taxon>Cytophagales</taxon>
        <taxon>Roseivirgaceae</taxon>
        <taxon>Roseivirga</taxon>
    </lineage>
</organism>
<dbReference type="InterPro" id="IPR013766">
    <property type="entry name" value="Thioredoxin_domain"/>
</dbReference>
<feature type="domain" description="Thioredoxin" evidence="5">
    <location>
        <begin position="259"/>
        <end position="401"/>
    </location>
</feature>
<dbReference type="PROSITE" id="PS00194">
    <property type="entry name" value="THIOREDOXIN_1"/>
    <property type="match status" value="1"/>
</dbReference>
<dbReference type="GO" id="GO:0016209">
    <property type="term" value="F:antioxidant activity"/>
    <property type="evidence" value="ECO:0007669"/>
    <property type="project" value="InterPro"/>
</dbReference>
<gene>
    <name evidence="6" type="ORF">BFP71_02005</name>
</gene>
<dbReference type="OrthoDB" id="6399635at2"/>
<dbReference type="PANTHER" id="PTHR42852:SF6">
    <property type="entry name" value="THIOL:DISULFIDE INTERCHANGE PROTEIN DSBE"/>
    <property type="match status" value="1"/>
</dbReference>
<protein>
    <recommendedName>
        <fullName evidence="5">Thioredoxin domain-containing protein</fullName>
    </recommendedName>
</protein>
<evidence type="ECO:0000256" key="2">
    <source>
        <dbReference type="ARBA" id="ARBA00022748"/>
    </source>
</evidence>
<dbReference type="PANTHER" id="PTHR42852">
    <property type="entry name" value="THIOL:DISULFIDE INTERCHANGE PROTEIN DSBE"/>
    <property type="match status" value="1"/>
</dbReference>
<dbReference type="PROSITE" id="PS51352">
    <property type="entry name" value="THIOREDOXIN_2"/>
    <property type="match status" value="1"/>
</dbReference>
<dbReference type="InterPro" id="IPR000866">
    <property type="entry name" value="AhpC/TSA"/>
</dbReference>
<evidence type="ECO:0000256" key="3">
    <source>
        <dbReference type="ARBA" id="ARBA00023157"/>
    </source>
</evidence>
<dbReference type="RefSeq" id="WP_069833786.1">
    <property type="nucleotide sequence ID" value="NZ_MDGQ01000003.1"/>
</dbReference>
<proteinExistence type="predicted"/>
<dbReference type="EMBL" id="MDGQ01000003">
    <property type="protein sequence ID" value="OEK06474.1"/>
    <property type="molecule type" value="Genomic_DNA"/>
</dbReference>
<sequence length="401" mass="45506">MKNYIILAAFILLTACNDKSSNQFIINGSTEGINDQQVKLTLLSGEGMQVQKFDAVEIVNGKFKIEGELVQPPTLVSLVFEQEGVKLWKRFLIDNSTMDLKIWKVEEPNDIPPTYDAILNGSKSNDELEKMTTTLRELNKEVSMFAATFRKLGNNGQLPMDQWSKEDLAQVAKMEEIDKEATLKRNKFLSESAQGKNEVLKLLAIPELYHWGIAPFNSFELCEEAFDELHGDLKTSHLRAYYSSEIHRKSEQMRLAREVTVDNKYKNFTQNNPEGKPITASDIVESNQYVLLDFWASWCGPCRKENPNLLKTYNEFHDKGFDVLAISIDEKEKAWKKAIEQDGMPWTQVSDLKGPANDVATLYSVTGVPSSFLIDSQSGRIIATDLRGEDLDNKLKELFAQ</sequence>
<dbReference type="GO" id="GO:0017004">
    <property type="term" value="P:cytochrome complex assembly"/>
    <property type="evidence" value="ECO:0007669"/>
    <property type="project" value="UniProtKB-KW"/>
</dbReference>
<comment type="caution">
    <text evidence="6">The sequence shown here is derived from an EMBL/GenBank/DDBJ whole genome shotgun (WGS) entry which is preliminary data.</text>
</comment>
<name>A0A1E5T524_9BACT</name>
<dbReference type="GO" id="GO:0016491">
    <property type="term" value="F:oxidoreductase activity"/>
    <property type="evidence" value="ECO:0007669"/>
    <property type="project" value="InterPro"/>
</dbReference>
<dbReference type="Pfam" id="PF14289">
    <property type="entry name" value="DUF4369"/>
    <property type="match status" value="1"/>
</dbReference>
<keyword evidence="4" id="KW-0676">Redox-active center</keyword>
<dbReference type="AlphaFoldDB" id="A0A1E5T524"/>
<evidence type="ECO:0000259" key="5">
    <source>
        <dbReference type="PROSITE" id="PS51352"/>
    </source>
</evidence>
<dbReference type="PROSITE" id="PS51257">
    <property type="entry name" value="PROKAR_LIPOPROTEIN"/>
    <property type="match status" value="1"/>
</dbReference>
<dbReference type="Gene3D" id="3.40.30.10">
    <property type="entry name" value="Glutaredoxin"/>
    <property type="match status" value="1"/>
</dbReference>
<reference evidence="6 7" key="1">
    <citation type="submission" date="2016-08" db="EMBL/GenBank/DDBJ databases">
        <title>Draft genome of Fabibacter sp. strain SK-8.</title>
        <authorList>
            <person name="Wong S.-K."/>
            <person name="Hamasaki K."/>
            <person name="Yoshizawa S."/>
        </authorList>
    </citation>
    <scope>NUCLEOTIDE SEQUENCE [LARGE SCALE GENOMIC DNA]</scope>
    <source>
        <strain evidence="6 7">SK-8</strain>
    </source>
</reference>
<dbReference type="STRING" id="1563681.BFP71_02005"/>
<comment type="subcellular location">
    <subcellularLocation>
        <location evidence="1">Cell envelope</location>
    </subcellularLocation>
</comment>
<dbReference type="InterPro" id="IPR025380">
    <property type="entry name" value="DUF4369"/>
</dbReference>
<keyword evidence="2" id="KW-0201">Cytochrome c-type biogenesis</keyword>
<dbReference type="InterPro" id="IPR017937">
    <property type="entry name" value="Thioredoxin_CS"/>
</dbReference>
<dbReference type="Pfam" id="PF00578">
    <property type="entry name" value="AhpC-TSA"/>
    <property type="match status" value="1"/>
</dbReference>
<evidence type="ECO:0000256" key="1">
    <source>
        <dbReference type="ARBA" id="ARBA00004196"/>
    </source>
</evidence>
<evidence type="ECO:0000313" key="6">
    <source>
        <dbReference type="EMBL" id="OEK06474.1"/>
    </source>
</evidence>
<dbReference type="Proteomes" id="UP000095552">
    <property type="component" value="Unassembled WGS sequence"/>
</dbReference>
<evidence type="ECO:0000256" key="4">
    <source>
        <dbReference type="ARBA" id="ARBA00023284"/>
    </source>
</evidence>
<keyword evidence="3" id="KW-1015">Disulfide bond</keyword>
<dbReference type="GO" id="GO:0030313">
    <property type="term" value="C:cell envelope"/>
    <property type="evidence" value="ECO:0007669"/>
    <property type="project" value="UniProtKB-SubCell"/>
</dbReference>